<gene>
    <name evidence="1" type="ORF">SAMN04489812_0054</name>
</gene>
<evidence type="ECO:0000313" key="1">
    <source>
        <dbReference type="EMBL" id="SDR83355.1"/>
    </source>
</evidence>
<dbReference type="PANTHER" id="PTHR13627:SF31">
    <property type="entry name" value="RIBITOL 5-PHOSPHATE TRANSFERASE FKRP"/>
    <property type="match status" value="1"/>
</dbReference>
<keyword evidence="2" id="KW-1185">Reference proteome</keyword>
<reference evidence="1 2" key="1">
    <citation type="submission" date="2016-10" db="EMBL/GenBank/DDBJ databases">
        <authorList>
            <person name="de Groot N.N."/>
        </authorList>
    </citation>
    <scope>NUCLEOTIDE SEQUENCE [LARGE SCALE GENOMIC DNA]</scope>
    <source>
        <strain evidence="1 2">DSM 21800</strain>
    </source>
</reference>
<name>A0A1H1MAF4_9ACTN</name>
<proteinExistence type="predicted"/>
<accession>A0A1H1MAF4</accession>
<evidence type="ECO:0008006" key="3">
    <source>
        <dbReference type="Google" id="ProtNLM"/>
    </source>
</evidence>
<sequence length="459" mass="51053">MPVESSSGSPGVSSAPDLRALVDSFERVVRRFPDLAFADPAGRLAIELGSAAVRCIRVELPGNTSLRLRSVLVEADGIDDPVAQLTRTASSALDPESANILEAGDLVRSDGAGVGVQTRKQDRPWLELSMDEPISLKRLTIVNVDDQSADAVRGLRVLVRSAAGWWETVYDGAQRERAFAGAVERHFRGGPLAAMPVRLLRRWVGQRAAEPTSPTSADLVRILTDIQLGDRGSAVKDLDRVDLDPESAATFRTLISDRIVKKRQQEWTVHGIQRSFRFWNEREKSDYLAFAMDVMSCLRQLNGNVCFGFGSVLAAVRDQELIPHDDDLDILIGFERDQAATLNQALRLMKKCLQDSGYVVTGPYTSFRWVFPPGRKGPKLDVFVGLFEGESISWYPGKRGALTRQMMFPPSRRPLLGFDCPVPREPEQYLEQVYGPDWGVPDPTFRHVWDRSTYADIAK</sequence>
<protein>
    <recommendedName>
        <fullName evidence="3">LicD family protein</fullName>
    </recommendedName>
</protein>
<dbReference type="EMBL" id="LT629772">
    <property type="protein sequence ID" value="SDR83355.1"/>
    <property type="molecule type" value="Genomic_DNA"/>
</dbReference>
<dbReference type="Proteomes" id="UP000199103">
    <property type="component" value="Chromosome I"/>
</dbReference>
<dbReference type="InterPro" id="IPR052613">
    <property type="entry name" value="LicD_transferase"/>
</dbReference>
<dbReference type="OrthoDB" id="3780655at2"/>
<dbReference type="RefSeq" id="WP_091518051.1">
    <property type="nucleotide sequence ID" value="NZ_LT629772.1"/>
</dbReference>
<dbReference type="AlphaFoldDB" id="A0A1H1MAF4"/>
<dbReference type="STRING" id="630515.SAMN04489812_0054"/>
<organism evidence="1 2">
    <name type="scientific">Microlunatus soli</name>
    <dbReference type="NCBI Taxonomy" id="630515"/>
    <lineage>
        <taxon>Bacteria</taxon>
        <taxon>Bacillati</taxon>
        <taxon>Actinomycetota</taxon>
        <taxon>Actinomycetes</taxon>
        <taxon>Propionibacteriales</taxon>
        <taxon>Propionibacteriaceae</taxon>
        <taxon>Microlunatus</taxon>
    </lineage>
</organism>
<dbReference type="PANTHER" id="PTHR13627">
    <property type="entry name" value="FUKUTIN RELATED PROTEIN"/>
    <property type="match status" value="1"/>
</dbReference>
<evidence type="ECO:0000313" key="2">
    <source>
        <dbReference type="Proteomes" id="UP000199103"/>
    </source>
</evidence>